<proteinExistence type="predicted"/>
<dbReference type="AlphaFoldDB" id="A0A7W9J577"/>
<name>A0A7W9J577_9ACTN</name>
<evidence type="ECO:0000313" key="2">
    <source>
        <dbReference type="Proteomes" id="UP000549971"/>
    </source>
</evidence>
<gene>
    <name evidence="1" type="ORF">HDA39_002586</name>
</gene>
<sequence length="81" mass="8607">MCHQPADLSDPLLDLGPRLRLGSPLVGLAPAPLLLTTPMLNLGRLHPVFGLQLLYLGDGGGEDNGSRTVGMAWARRPPSRV</sequence>
<evidence type="ECO:0000313" key="1">
    <source>
        <dbReference type="EMBL" id="MBB5835852.1"/>
    </source>
</evidence>
<accession>A0A7W9J577</accession>
<dbReference type="EMBL" id="JACHMY010000001">
    <property type="protein sequence ID" value="MBB5835852.1"/>
    <property type="molecule type" value="Genomic_DNA"/>
</dbReference>
<reference evidence="1 2" key="1">
    <citation type="submission" date="2020-08" db="EMBL/GenBank/DDBJ databases">
        <title>Sequencing the genomes of 1000 actinobacteria strains.</title>
        <authorList>
            <person name="Klenk H.-P."/>
        </authorList>
    </citation>
    <scope>NUCLEOTIDE SEQUENCE [LARGE SCALE GENOMIC DNA]</scope>
    <source>
        <strain evidence="1 2">DSM 28967</strain>
    </source>
</reference>
<keyword evidence="2" id="KW-1185">Reference proteome</keyword>
<organism evidence="1 2">
    <name type="scientific">Kribbella italica</name>
    <dbReference type="NCBI Taxonomy" id="1540520"/>
    <lineage>
        <taxon>Bacteria</taxon>
        <taxon>Bacillati</taxon>
        <taxon>Actinomycetota</taxon>
        <taxon>Actinomycetes</taxon>
        <taxon>Propionibacteriales</taxon>
        <taxon>Kribbellaceae</taxon>
        <taxon>Kribbella</taxon>
    </lineage>
</organism>
<comment type="caution">
    <text evidence="1">The sequence shown here is derived from an EMBL/GenBank/DDBJ whole genome shotgun (WGS) entry which is preliminary data.</text>
</comment>
<protein>
    <submittedName>
        <fullName evidence="1">Uncharacterized protein</fullName>
    </submittedName>
</protein>
<dbReference type="Proteomes" id="UP000549971">
    <property type="component" value="Unassembled WGS sequence"/>
</dbReference>